<dbReference type="EMBL" id="CAUYUJ010016519">
    <property type="protein sequence ID" value="CAK0866261.1"/>
    <property type="molecule type" value="Genomic_DNA"/>
</dbReference>
<name>A0ABN9V0L2_9DINO</name>
<evidence type="ECO:0000256" key="1">
    <source>
        <dbReference type="SAM" id="MobiDB-lite"/>
    </source>
</evidence>
<comment type="caution">
    <text evidence="2">The sequence shown here is derived from an EMBL/GenBank/DDBJ whole genome shotgun (WGS) entry which is preliminary data.</text>
</comment>
<organism evidence="2 3">
    <name type="scientific">Prorocentrum cordatum</name>
    <dbReference type="NCBI Taxonomy" id="2364126"/>
    <lineage>
        <taxon>Eukaryota</taxon>
        <taxon>Sar</taxon>
        <taxon>Alveolata</taxon>
        <taxon>Dinophyceae</taxon>
        <taxon>Prorocentrales</taxon>
        <taxon>Prorocentraceae</taxon>
        <taxon>Prorocentrum</taxon>
    </lineage>
</organism>
<feature type="compositionally biased region" description="Low complexity" evidence="1">
    <location>
        <begin position="120"/>
        <end position="134"/>
    </location>
</feature>
<proteinExistence type="predicted"/>
<feature type="region of interest" description="Disordered" evidence="1">
    <location>
        <begin position="113"/>
        <end position="134"/>
    </location>
</feature>
<feature type="region of interest" description="Disordered" evidence="1">
    <location>
        <begin position="1"/>
        <end position="76"/>
    </location>
</feature>
<evidence type="ECO:0000313" key="2">
    <source>
        <dbReference type="EMBL" id="CAK0866261.1"/>
    </source>
</evidence>
<sequence>MSPSRPRGYKRPASLPHEAGGAIRHRAQEAAELQAQRVGGHPRQRQPEAEKQAGRVARQRVARQVQQPEGAPILSRGTGACGVALVAWTVDSGNGPRHPLQLRARLLCRREGVIRRGDAPSPLQRQRPLSRSSR</sequence>
<gene>
    <name evidence="2" type="ORF">PCOR1329_LOCUS53485</name>
</gene>
<reference evidence="2" key="1">
    <citation type="submission" date="2023-10" db="EMBL/GenBank/DDBJ databases">
        <authorList>
            <person name="Chen Y."/>
            <person name="Shah S."/>
            <person name="Dougan E. K."/>
            <person name="Thang M."/>
            <person name="Chan C."/>
        </authorList>
    </citation>
    <scope>NUCLEOTIDE SEQUENCE [LARGE SCALE GENOMIC DNA]</scope>
</reference>
<accession>A0ABN9V0L2</accession>
<evidence type="ECO:0000313" key="3">
    <source>
        <dbReference type="Proteomes" id="UP001189429"/>
    </source>
</evidence>
<dbReference type="Proteomes" id="UP001189429">
    <property type="component" value="Unassembled WGS sequence"/>
</dbReference>
<protein>
    <submittedName>
        <fullName evidence="2">Uncharacterized protein</fullName>
    </submittedName>
</protein>
<keyword evidence="3" id="KW-1185">Reference proteome</keyword>